<dbReference type="SUPFAM" id="SSF56219">
    <property type="entry name" value="DNase I-like"/>
    <property type="match status" value="1"/>
</dbReference>
<dbReference type="AlphaFoldDB" id="A0AAV4PKN4"/>
<evidence type="ECO:0000313" key="2">
    <source>
        <dbReference type="Proteomes" id="UP001054837"/>
    </source>
</evidence>
<evidence type="ECO:0000313" key="1">
    <source>
        <dbReference type="EMBL" id="GIX96696.1"/>
    </source>
</evidence>
<dbReference type="InterPro" id="IPR036691">
    <property type="entry name" value="Endo/exonu/phosph_ase_sf"/>
</dbReference>
<keyword evidence="1" id="KW-0808">Transferase</keyword>
<sequence length="285" mass="32540">METLPKIKITTTAIDKLALLIEDLLLIQESHLRNKGKFYLPNFDCFGNDRSNPLCVRATGGTAIFMKSHLPYHHIPTRPLQHIEPTIISLNLPNLDPIITASICVPVTSDPQLLTLNLDSIMQLGSNIIMRGDFNAHHQVWKCLFPYYITSLSELSSDLNPVEFSFKFNYILPPDNSDINTNWTLFTNLLIEKHAHPLPIINYSNTLNLEIHNFTDDILAAHKNANKHLAFNVFALFKLDGLQPLTHHGQYPKRTEIWGFEHTRNPHISVRFGMRARPTSAHARR</sequence>
<dbReference type="Proteomes" id="UP001054837">
    <property type="component" value="Unassembled WGS sequence"/>
</dbReference>
<keyword evidence="1" id="KW-0695">RNA-directed DNA polymerase</keyword>
<proteinExistence type="predicted"/>
<dbReference type="EMBL" id="BPLQ01002962">
    <property type="protein sequence ID" value="GIX96696.1"/>
    <property type="molecule type" value="Genomic_DNA"/>
</dbReference>
<organism evidence="1 2">
    <name type="scientific">Caerostris darwini</name>
    <dbReference type="NCBI Taxonomy" id="1538125"/>
    <lineage>
        <taxon>Eukaryota</taxon>
        <taxon>Metazoa</taxon>
        <taxon>Ecdysozoa</taxon>
        <taxon>Arthropoda</taxon>
        <taxon>Chelicerata</taxon>
        <taxon>Arachnida</taxon>
        <taxon>Araneae</taxon>
        <taxon>Araneomorphae</taxon>
        <taxon>Entelegynae</taxon>
        <taxon>Araneoidea</taxon>
        <taxon>Araneidae</taxon>
        <taxon>Caerostris</taxon>
    </lineage>
</organism>
<dbReference type="Gene3D" id="3.60.10.10">
    <property type="entry name" value="Endonuclease/exonuclease/phosphatase"/>
    <property type="match status" value="1"/>
</dbReference>
<accession>A0AAV4PKN4</accession>
<protein>
    <submittedName>
        <fullName evidence="1">RNA-directed DNA polymerase from transposon X-element</fullName>
    </submittedName>
</protein>
<gene>
    <name evidence="1" type="primary">X-elementORF2_98</name>
    <name evidence="1" type="ORF">CDAR_47381</name>
</gene>
<name>A0AAV4PKN4_9ARAC</name>
<reference evidence="1 2" key="1">
    <citation type="submission" date="2021-06" db="EMBL/GenBank/DDBJ databases">
        <title>Caerostris darwini draft genome.</title>
        <authorList>
            <person name="Kono N."/>
            <person name="Arakawa K."/>
        </authorList>
    </citation>
    <scope>NUCLEOTIDE SEQUENCE [LARGE SCALE GENOMIC DNA]</scope>
</reference>
<comment type="caution">
    <text evidence="1">The sequence shown here is derived from an EMBL/GenBank/DDBJ whole genome shotgun (WGS) entry which is preliminary data.</text>
</comment>
<keyword evidence="2" id="KW-1185">Reference proteome</keyword>
<dbReference type="GO" id="GO:0003964">
    <property type="term" value="F:RNA-directed DNA polymerase activity"/>
    <property type="evidence" value="ECO:0007669"/>
    <property type="project" value="UniProtKB-KW"/>
</dbReference>
<keyword evidence="1" id="KW-0548">Nucleotidyltransferase</keyword>